<proteinExistence type="predicted"/>
<dbReference type="Proteomes" id="UP001497516">
    <property type="component" value="Chromosome 8"/>
</dbReference>
<evidence type="ECO:0000313" key="2">
    <source>
        <dbReference type="Proteomes" id="UP001497516"/>
    </source>
</evidence>
<evidence type="ECO:0000313" key="1">
    <source>
        <dbReference type="EMBL" id="CAL1405308.1"/>
    </source>
</evidence>
<reference evidence="1 2" key="1">
    <citation type="submission" date="2024-04" db="EMBL/GenBank/DDBJ databases">
        <authorList>
            <person name="Fracassetti M."/>
        </authorList>
    </citation>
    <scope>NUCLEOTIDE SEQUENCE [LARGE SCALE GENOMIC DNA]</scope>
</reference>
<accession>A0AAV2G6A1</accession>
<organism evidence="1 2">
    <name type="scientific">Linum trigynum</name>
    <dbReference type="NCBI Taxonomy" id="586398"/>
    <lineage>
        <taxon>Eukaryota</taxon>
        <taxon>Viridiplantae</taxon>
        <taxon>Streptophyta</taxon>
        <taxon>Embryophyta</taxon>
        <taxon>Tracheophyta</taxon>
        <taxon>Spermatophyta</taxon>
        <taxon>Magnoliopsida</taxon>
        <taxon>eudicotyledons</taxon>
        <taxon>Gunneridae</taxon>
        <taxon>Pentapetalae</taxon>
        <taxon>rosids</taxon>
        <taxon>fabids</taxon>
        <taxon>Malpighiales</taxon>
        <taxon>Linaceae</taxon>
        <taxon>Linum</taxon>
    </lineage>
</organism>
<dbReference type="AlphaFoldDB" id="A0AAV2G6A1"/>
<dbReference type="EMBL" id="OZ034821">
    <property type="protein sequence ID" value="CAL1405308.1"/>
    <property type="molecule type" value="Genomic_DNA"/>
</dbReference>
<gene>
    <name evidence="1" type="ORF">LTRI10_LOCUS45102</name>
</gene>
<sequence length="69" mass="8173">MREKESSIYRHLRTEKFAARQGQDRGRDLQWRDRDLVTLGFWPSGTRRLQADFAVLIHESQPRSSSRSV</sequence>
<name>A0AAV2G6A1_9ROSI</name>
<keyword evidence="2" id="KW-1185">Reference proteome</keyword>
<protein>
    <submittedName>
        <fullName evidence="1">Uncharacterized protein</fullName>
    </submittedName>
</protein>